<evidence type="ECO:0000313" key="3">
    <source>
        <dbReference type="EMBL" id="KAK8949379.1"/>
    </source>
</evidence>
<feature type="compositionally biased region" description="Polar residues" evidence="1">
    <location>
        <begin position="26"/>
        <end position="53"/>
    </location>
</feature>
<sequence length="818" mass="92810">MHSFAKSFTQHKCEPSNQHKKKESQIETTSTGNNSQVISQLTKKVSSSGQRPTKTAISLYTDRGLINEDQHTIVESVVEHVSTDVEVDHVPTDPTDFEHATNSGLNVYKKRTRGPTIGLEWSKRRQNNLERVDVQLPAELRRLVGYRAQELITKSGRYVRQNAPLNVEKWSEIPTDIIDKIVNIINAEFNLPKESHVHGDLISSLRRHYNVWRFRLHADYYLKWNTDAQRRANGPKDIDPAQWNWIINYWGSARFKRISEINKQNRSQQKKKSHVGSKSIARTVYEMRISPNEQDELPLYIRLWEKTHKGKHNEWQDETVKETYNMLLDLHDTQMREKGEDKLTPEEAYTTVLGHRSGVPPLVSRRLLETLTFLAKNHHYVAKLLLHYEVSNCGVSEVDTSNQGRGKAVIMEEDKRKDMIGKGDFSIVVLLKLLNQTLYMRSVAHLEQLLNLLEVIMIHAESDASLPKQSVEPSEQSVISEGIMLDVNANINASPIEPSGLESRVQSELVNNVAVSAATEEGCFSKIDSKEQDPHAVLLGLPQAELQLLCSLLAREGYDSLSYPFFRFFLQGQNGQFDAYSNFYPTWEEGNPYYFSYDFAPQSAAPPNFNFNSIDNGYLELQTSIDNINSHFKTIMDYLSREAASFSSSSPSPPISSCNESPDIPACLIPLEEDNYSDIPDCFLPPLEDTPMDIPVCFLPVEDDVTSPIPSSEDVCDSITLSNSTVPNFSLFSESFSSSFILDDSPLVLSTPSSLEISQDSSSPCEISFDEILFLLLLFLFLLLLLFIFLLLTTHSFPFFIRRSSSITPSVHFWASFS</sequence>
<accession>A0AAP0BSU9</accession>
<proteinExistence type="predicted"/>
<dbReference type="Proteomes" id="UP001418222">
    <property type="component" value="Unassembled WGS sequence"/>
</dbReference>
<dbReference type="InterPro" id="IPR004252">
    <property type="entry name" value="Probable_transposase_24"/>
</dbReference>
<feature type="region of interest" description="Disordered" evidence="1">
    <location>
        <begin position="1"/>
        <end position="53"/>
    </location>
</feature>
<feature type="compositionally biased region" description="Polar residues" evidence="1">
    <location>
        <begin position="1"/>
        <end position="10"/>
    </location>
</feature>
<protein>
    <submittedName>
        <fullName evidence="3">E3 ubiquitin-protein ligase UPL1</fullName>
    </submittedName>
</protein>
<keyword evidence="2" id="KW-1133">Transmembrane helix</keyword>
<name>A0AAP0BSU9_9ASPA</name>
<organism evidence="3 4">
    <name type="scientific">Platanthera zijinensis</name>
    <dbReference type="NCBI Taxonomy" id="2320716"/>
    <lineage>
        <taxon>Eukaryota</taxon>
        <taxon>Viridiplantae</taxon>
        <taxon>Streptophyta</taxon>
        <taxon>Embryophyta</taxon>
        <taxon>Tracheophyta</taxon>
        <taxon>Spermatophyta</taxon>
        <taxon>Magnoliopsida</taxon>
        <taxon>Liliopsida</taxon>
        <taxon>Asparagales</taxon>
        <taxon>Orchidaceae</taxon>
        <taxon>Orchidoideae</taxon>
        <taxon>Orchideae</taxon>
        <taxon>Orchidinae</taxon>
        <taxon>Platanthera</taxon>
    </lineage>
</organism>
<keyword evidence="2" id="KW-0472">Membrane</keyword>
<dbReference type="Pfam" id="PF03004">
    <property type="entry name" value="Transposase_24"/>
    <property type="match status" value="1"/>
</dbReference>
<dbReference type="EMBL" id="JBBWWQ010000004">
    <property type="protein sequence ID" value="KAK8949379.1"/>
    <property type="molecule type" value="Genomic_DNA"/>
</dbReference>
<gene>
    <name evidence="3" type="primary">UPL1</name>
    <name evidence="3" type="ORF">KSP39_PZI006023</name>
</gene>
<dbReference type="PANTHER" id="PTHR33144">
    <property type="entry name" value="OS10G0409366 PROTEIN-RELATED"/>
    <property type="match status" value="1"/>
</dbReference>
<keyword evidence="4" id="KW-1185">Reference proteome</keyword>
<dbReference type="PANTHER" id="PTHR33144:SF50">
    <property type="entry name" value="OS03G0714750 PROTEIN"/>
    <property type="match status" value="1"/>
</dbReference>
<dbReference type="AlphaFoldDB" id="A0AAP0BSU9"/>
<comment type="caution">
    <text evidence="3">The sequence shown here is derived from an EMBL/GenBank/DDBJ whole genome shotgun (WGS) entry which is preliminary data.</text>
</comment>
<evidence type="ECO:0000256" key="2">
    <source>
        <dbReference type="SAM" id="Phobius"/>
    </source>
</evidence>
<feature type="transmembrane region" description="Helical" evidence="2">
    <location>
        <begin position="772"/>
        <end position="793"/>
    </location>
</feature>
<evidence type="ECO:0000256" key="1">
    <source>
        <dbReference type="SAM" id="MobiDB-lite"/>
    </source>
</evidence>
<evidence type="ECO:0000313" key="4">
    <source>
        <dbReference type="Proteomes" id="UP001418222"/>
    </source>
</evidence>
<keyword evidence="2" id="KW-0812">Transmembrane</keyword>
<reference evidence="3 4" key="1">
    <citation type="journal article" date="2022" name="Nat. Plants">
        <title>Genomes of leafy and leafless Platanthera orchids illuminate the evolution of mycoheterotrophy.</title>
        <authorList>
            <person name="Li M.H."/>
            <person name="Liu K.W."/>
            <person name="Li Z."/>
            <person name="Lu H.C."/>
            <person name="Ye Q.L."/>
            <person name="Zhang D."/>
            <person name="Wang J.Y."/>
            <person name="Li Y.F."/>
            <person name="Zhong Z.M."/>
            <person name="Liu X."/>
            <person name="Yu X."/>
            <person name="Liu D.K."/>
            <person name="Tu X.D."/>
            <person name="Liu B."/>
            <person name="Hao Y."/>
            <person name="Liao X.Y."/>
            <person name="Jiang Y.T."/>
            <person name="Sun W.H."/>
            <person name="Chen J."/>
            <person name="Chen Y.Q."/>
            <person name="Ai Y."/>
            <person name="Zhai J.W."/>
            <person name="Wu S.S."/>
            <person name="Zhou Z."/>
            <person name="Hsiao Y.Y."/>
            <person name="Wu W.L."/>
            <person name="Chen Y.Y."/>
            <person name="Lin Y.F."/>
            <person name="Hsu J.L."/>
            <person name="Li C.Y."/>
            <person name="Wang Z.W."/>
            <person name="Zhao X."/>
            <person name="Zhong W.Y."/>
            <person name="Ma X.K."/>
            <person name="Ma L."/>
            <person name="Huang J."/>
            <person name="Chen G.Z."/>
            <person name="Huang M.Z."/>
            <person name="Huang L."/>
            <person name="Peng D.H."/>
            <person name="Luo Y.B."/>
            <person name="Zou S.Q."/>
            <person name="Chen S.P."/>
            <person name="Lan S."/>
            <person name="Tsai W.C."/>
            <person name="Van de Peer Y."/>
            <person name="Liu Z.J."/>
        </authorList>
    </citation>
    <scope>NUCLEOTIDE SEQUENCE [LARGE SCALE GENOMIC DNA]</scope>
    <source>
        <strain evidence="3">Lor287</strain>
    </source>
</reference>